<keyword evidence="1" id="KW-0472">Membrane</keyword>
<sequence length="210" mass="23648">MDGCMRRDPSPGLRYLRSAVWGLGHSGRMGTCPEYRQEVAKFRGWKLMVSPEGKCPLRGKAVERDAWREGASNLELRILKCVILRPNICRTFPSVILASYDEPLRESVDKHSLQLLCRGPAEITATGQKKSKGALSSLPSYITMASHSITYDHTHLRTRHPVRSALDKQVRARLVVGWVTTSESLVLYVFLSFFLSSFAVPVPHWMFTSS</sequence>
<dbReference type="AlphaFoldDB" id="A0AAE1CFI4"/>
<feature type="transmembrane region" description="Helical" evidence="1">
    <location>
        <begin position="185"/>
        <end position="207"/>
    </location>
</feature>
<keyword evidence="1" id="KW-1133">Transmembrane helix</keyword>
<keyword evidence="1" id="KW-0812">Transmembrane</keyword>
<organism evidence="2 3">
    <name type="scientific">Podospora appendiculata</name>
    <dbReference type="NCBI Taxonomy" id="314037"/>
    <lineage>
        <taxon>Eukaryota</taxon>
        <taxon>Fungi</taxon>
        <taxon>Dikarya</taxon>
        <taxon>Ascomycota</taxon>
        <taxon>Pezizomycotina</taxon>
        <taxon>Sordariomycetes</taxon>
        <taxon>Sordariomycetidae</taxon>
        <taxon>Sordariales</taxon>
        <taxon>Podosporaceae</taxon>
        <taxon>Podospora</taxon>
    </lineage>
</organism>
<evidence type="ECO:0000256" key="1">
    <source>
        <dbReference type="SAM" id="Phobius"/>
    </source>
</evidence>
<keyword evidence="3" id="KW-1185">Reference proteome</keyword>
<reference evidence="2" key="1">
    <citation type="journal article" date="2023" name="Mol. Phylogenet. Evol.">
        <title>Genome-scale phylogeny and comparative genomics of the fungal order Sordariales.</title>
        <authorList>
            <person name="Hensen N."/>
            <person name="Bonometti L."/>
            <person name="Westerberg I."/>
            <person name="Brannstrom I.O."/>
            <person name="Guillou S."/>
            <person name="Cros-Aarteil S."/>
            <person name="Calhoun S."/>
            <person name="Haridas S."/>
            <person name="Kuo A."/>
            <person name="Mondo S."/>
            <person name="Pangilinan J."/>
            <person name="Riley R."/>
            <person name="LaButti K."/>
            <person name="Andreopoulos B."/>
            <person name="Lipzen A."/>
            <person name="Chen C."/>
            <person name="Yan M."/>
            <person name="Daum C."/>
            <person name="Ng V."/>
            <person name="Clum A."/>
            <person name="Steindorff A."/>
            <person name="Ohm R.A."/>
            <person name="Martin F."/>
            <person name="Silar P."/>
            <person name="Natvig D.O."/>
            <person name="Lalanne C."/>
            <person name="Gautier V."/>
            <person name="Ament-Velasquez S.L."/>
            <person name="Kruys A."/>
            <person name="Hutchinson M.I."/>
            <person name="Powell A.J."/>
            <person name="Barry K."/>
            <person name="Miller A.N."/>
            <person name="Grigoriev I.V."/>
            <person name="Debuchy R."/>
            <person name="Gladieux P."/>
            <person name="Hiltunen Thoren M."/>
            <person name="Johannesson H."/>
        </authorList>
    </citation>
    <scope>NUCLEOTIDE SEQUENCE</scope>
    <source>
        <strain evidence="2">CBS 314.62</strain>
    </source>
</reference>
<protein>
    <submittedName>
        <fullName evidence="2">Uncharacterized protein</fullName>
    </submittedName>
</protein>
<dbReference type="Proteomes" id="UP001270362">
    <property type="component" value="Unassembled WGS sequence"/>
</dbReference>
<evidence type="ECO:0000313" key="3">
    <source>
        <dbReference type="Proteomes" id="UP001270362"/>
    </source>
</evidence>
<dbReference type="EMBL" id="JAULSO010000001">
    <property type="protein sequence ID" value="KAK3692681.1"/>
    <property type="molecule type" value="Genomic_DNA"/>
</dbReference>
<name>A0AAE1CFI4_9PEZI</name>
<comment type="caution">
    <text evidence="2">The sequence shown here is derived from an EMBL/GenBank/DDBJ whole genome shotgun (WGS) entry which is preliminary data.</text>
</comment>
<reference evidence="2" key="2">
    <citation type="submission" date="2023-06" db="EMBL/GenBank/DDBJ databases">
        <authorList>
            <consortium name="Lawrence Berkeley National Laboratory"/>
            <person name="Haridas S."/>
            <person name="Hensen N."/>
            <person name="Bonometti L."/>
            <person name="Westerberg I."/>
            <person name="Brannstrom I.O."/>
            <person name="Guillou S."/>
            <person name="Cros-Aarteil S."/>
            <person name="Calhoun S."/>
            <person name="Kuo A."/>
            <person name="Mondo S."/>
            <person name="Pangilinan J."/>
            <person name="Riley R."/>
            <person name="Labutti K."/>
            <person name="Andreopoulos B."/>
            <person name="Lipzen A."/>
            <person name="Chen C."/>
            <person name="Yanf M."/>
            <person name="Daum C."/>
            <person name="Ng V."/>
            <person name="Clum A."/>
            <person name="Steindorff A."/>
            <person name="Ohm R."/>
            <person name="Martin F."/>
            <person name="Silar P."/>
            <person name="Natvig D."/>
            <person name="Lalanne C."/>
            <person name="Gautier V."/>
            <person name="Ament-Velasquez S.L."/>
            <person name="Kruys A."/>
            <person name="Hutchinson M.I."/>
            <person name="Powell A.J."/>
            <person name="Barry K."/>
            <person name="Miller A.N."/>
            <person name="Grigoriev I.V."/>
            <person name="Debuchy R."/>
            <person name="Gladieux P."/>
            <person name="Thoren M.H."/>
            <person name="Johannesson H."/>
        </authorList>
    </citation>
    <scope>NUCLEOTIDE SEQUENCE</scope>
    <source>
        <strain evidence="2">CBS 314.62</strain>
    </source>
</reference>
<evidence type="ECO:0000313" key="2">
    <source>
        <dbReference type="EMBL" id="KAK3692681.1"/>
    </source>
</evidence>
<accession>A0AAE1CFI4</accession>
<gene>
    <name evidence="2" type="ORF">B0T22DRAFT_22334</name>
</gene>
<proteinExistence type="predicted"/>